<dbReference type="PANTHER" id="PTHR31300:SF31">
    <property type="entry name" value="PUTATIVE (DUF620)-RELATED"/>
    <property type="match status" value="1"/>
</dbReference>
<dbReference type="AlphaFoldDB" id="A0ABD1G8B3"/>
<name>A0ABD1G8B3_SALDI</name>
<dbReference type="Pfam" id="PF04788">
    <property type="entry name" value="DUF620"/>
    <property type="match status" value="1"/>
</dbReference>
<dbReference type="Proteomes" id="UP001567538">
    <property type="component" value="Unassembled WGS sequence"/>
</dbReference>
<gene>
    <name evidence="2" type="ORF">AAHA92_24717</name>
</gene>
<evidence type="ECO:0000313" key="2">
    <source>
        <dbReference type="EMBL" id="KAL1540355.1"/>
    </source>
</evidence>
<reference evidence="2 3" key="1">
    <citation type="submission" date="2024-06" db="EMBL/GenBank/DDBJ databases">
        <title>A chromosome level genome sequence of Diviner's sage (Salvia divinorum).</title>
        <authorList>
            <person name="Ford S.A."/>
            <person name="Ro D.-K."/>
            <person name="Ness R.W."/>
            <person name="Phillips M.A."/>
        </authorList>
    </citation>
    <scope>NUCLEOTIDE SEQUENCE [LARGE SCALE GENOMIC DNA]</scope>
    <source>
        <strain evidence="2">SAF-2024a</strain>
        <tissue evidence="2">Leaf</tissue>
    </source>
</reference>
<protein>
    <submittedName>
        <fullName evidence="2">Uncharacterized protein</fullName>
    </submittedName>
</protein>
<proteinExistence type="predicted"/>
<dbReference type="PANTHER" id="PTHR31300">
    <property type="entry name" value="LIPASE"/>
    <property type="match status" value="1"/>
</dbReference>
<sequence length="429" mass="46947">MERKQGVFKALKNEITGGISPARYRRGRSQSPSPSPLRRRASSVGPEDTHTKRSGISGPGFEALSPFKEGPFPKSKRWGSSHSPAPSVSTVGPDYFGSDQRLLLGVFGAPLGPVHVSNNVPPSPLAIKDNPLTMQEFSTAKYILHQYLAASGGHKMQSSVENAYVTGNVNMLTSCIETDTKVLMSMNSANEAESGCFELWQMSPDMWYVDLALGGNKVVAGCNGRLVWRQTHTVKGPGTHIVKGPDRPLRRALQGLNPRTTARMFASARYTGEKNIEGEDCFTLEIAADHHTLKATSEGQTEVTEHTSVGYFSQRTGLLVGLKDSHMTRIRTNGGGPVHWKTTIESSLEDYRPVEGIMIAHSGKSEATLVRFGGATMSRMTARMKESWTVQEVAFNVAGLSMDSFTPPAEIEACDRPREDRLKRVNRRL</sequence>
<evidence type="ECO:0000313" key="3">
    <source>
        <dbReference type="Proteomes" id="UP001567538"/>
    </source>
</evidence>
<organism evidence="2 3">
    <name type="scientific">Salvia divinorum</name>
    <name type="common">Maria pastora</name>
    <name type="synonym">Diviner's sage</name>
    <dbReference type="NCBI Taxonomy" id="28513"/>
    <lineage>
        <taxon>Eukaryota</taxon>
        <taxon>Viridiplantae</taxon>
        <taxon>Streptophyta</taxon>
        <taxon>Embryophyta</taxon>
        <taxon>Tracheophyta</taxon>
        <taxon>Spermatophyta</taxon>
        <taxon>Magnoliopsida</taxon>
        <taxon>eudicotyledons</taxon>
        <taxon>Gunneridae</taxon>
        <taxon>Pentapetalae</taxon>
        <taxon>asterids</taxon>
        <taxon>lamiids</taxon>
        <taxon>Lamiales</taxon>
        <taxon>Lamiaceae</taxon>
        <taxon>Nepetoideae</taxon>
        <taxon>Mentheae</taxon>
        <taxon>Salviinae</taxon>
        <taxon>Salvia</taxon>
        <taxon>Salvia subgen. Calosphace</taxon>
    </lineage>
</organism>
<feature type="region of interest" description="Disordered" evidence="1">
    <location>
        <begin position="1"/>
        <end position="87"/>
    </location>
</feature>
<evidence type="ECO:0000256" key="1">
    <source>
        <dbReference type="SAM" id="MobiDB-lite"/>
    </source>
</evidence>
<accession>A0ABD1G8B3</accession>
<dbReference type="InterPro" id="IPR006873">
    <property type="entry name" value="DUF620"/>
</dbReference>
<dbReference type="EMBL" id="JBEAFC010000009">
    <property type="protein sequence ID" value="KAL1540355.1"/>
    <property type="molecule type" value="Genomic_DNA"/>
</dbReference>
<comment type="caution">
    <text evidence="2">The sequence shown here is derived from an EMBL/GenBank/DDBJ whole genome shotgun (WGS) entry which is preliminary data.</text>
</comment>
<keyword evidence="3" id="KW-1185">Reference proteome</keyword>